<feature type="region of interest" description="Disordered" evidence="1">
    <location>
        <begin position="105"/>
        <end position="124"/>
    </location>
</feature>
<dbReference type="EMBL" id="BGZK01000384">
    <property type="protein sequence ID" value="GBP40607.1"/>
    <property type="molecule type" value="Genomic_DNA"/>
</dbReference>
<organism evidence="2 3">
    <name type="scientific">Eumeta variegata</name>
    <name type="common">Bagworm moth</name>
    <name type="synonym">Eumeta japonica</name>
    <dbReference type="NCBI Taxonomy" id="151549"/>
    <lineage>
        <taxon>Eukaryota</taxon>
        <taxon>Metazoa</taxon>
        <taxon>Ecdysozoa</taxon>
        <taxon>Arthropoda</taxon>
        <taxon>Hexapoda</taxon>
        <taxon>Insecta</taxon>
        <taxon>Pterygota</taxon>
        <taxon>Neoptera</taxon>
        <taxon>Endopterygota</taxon>
        <taxon>Lepidoptera</taxon>
        <taxon>Glossata</taxon>
        <taxon>Ditrysia</taxon>
        <taxon>Tineoidea</taxon>
        <taxon>Psychidae</taxon>
        <taxon>Oiketicinae</taxon>
        <taxon>Eumeta</taxon>
    </lineage>
</organism>
<protein>
    <submittedName>
        <fullName evidence="2">Uncharacterized protein</fullName>
    </submittedName>
</protein>
<accession>A0A4C1VQI0</accession>
<keyword evidence="3" id="KW-1185">Reference proteome</keyword>
<evidence type="ECO:0000313" key="3">
    <source>
        <dbReference type="Proteomes" id="UP000299102"/>
    </source>
</evidence>
<proteinExistence type="predicted"/>
<evidence type="ECO:0000313" key="2">
    <source>
        <dbReference type="EMBL" id="GBP40607.1"/>
    </source>
</evidence>
<comment type="caution">
    <text evidence="2">The sequence shown here is derived from an EMBL/GenBank/DDBJ whole genome shotgun (WGS) entry which is preliminary data.</text>
</comment>
<gene>
    <name evidence="2" type="ORF">EVAR_41687_1</name>
</gene>
<reference evidence="2 3" key="1">
    <citation type="journal article" date="2019" name="Commun. Biol.">
        <title>The bagworm genome reveals a unique fibroin gene that provides high tensile strength.</title>
        <authorList>
            <person name="Kono N."/>
            <person name="Nakamura H."/>
            <person name="Ohtoshi R."/>
            <person name="Tomita M."/>
            <person name="Numata K."/>
            <person name="Arakawa K."/>
        </authorList>
    </citation>
    <scope>NUCLEOTIDE SEQUENCE [LARGE SCALE GENOMIC DNA]</scope>
</reference>
<dbReference type="Proteomes" id="UP000299102">
    <property type="component" value="Unassembled WGS sequence"/>
</dbReference>
<feature type="compositionally biased region" description="Low complexity" evidence="1">
    <location>
        <begin position="144"/>
        <end position="157"/>
    </location>
</feature>
<evidence type="ECO:0000256" key="1">
    <source>
        <dbReference type="SAM" id="MobiDB-lite"/>
    </source>
</evidence>
<sequence>MRRPARGRRSRPALSALQRARVLPLTYQLPPPATRGTQLDDVFAPTGQRAAPHEQFCHKQELRVTLGEWKKEDLFRKIRLKSVPFFVDEFHRAQKPAPLHRFLVHGQSSDNKQRPYAKSQVTSLEDDKCISHPFVGHRKGQSNSSRSRPAAGARAPPVDLRRETSARSLPKRRQL</sequence>
<dbReference type="AlphaFoldDB" id="A0A4C1VQI0"/>
<feature type="region of interest" description="Disordered" evidence="1">
    <location>
        <begin position="131"/>
        <end position="175"/>
    </location>
</feature>
<name>A0A4C1VQI0_EUMVA</name>